<evidence type="ECO:0000256" key="6">
    <source>
        <dbReference type="ARBA" id="ARBA00033334"/>
    </source>
</evidence>
<dbReference type="NCBIfam" id="NF004637">
    <property type="entry name" value="PRK05986.1"/>
    <property type="match status" value="1"/>
</dbReference>
<dbReference type="UniPathway" id="UPA00148">
    <property type="reaction ID" value="UER00233"/>
</dbReference>
<comment type="catalytic activity">
    <reaction evidence="9">
        <text>2 cob(II)alamin + reduced [electron-transfer flavoprotein] + 2 ATP = 2 adenosylcob(III)alamin + 2 triphosphate + oxidized [electron-transfer flavoprotein] + 3 H(+)</text>
        <dbReference type="Rhea" id="RHEA:28671"/>
        <dbReference type="Rhea" id="RHEA-COMP:10685"/>
        <dbReference type="Rhea" id="RHEA-COMP:10686"/>
        <dbReference type="ChEBI" id="CHEBI:15378"/>
        <dbReference type="ChEBI" id="CHEBI:16304"/>
        <dbReference type="ChEBI" id="CHEBI:18036"/>
        <dbReference type="ChEBI" id="CHEBI:18408"/>
        <dbReference type="ChEBI" id="CHEBI:30616"/>
        <dbReference type="ChEBI" id="CHEBI:57692"/>
        <dbReference type="ChEBI" id="CHEBI:58307"/>
        <dbReference type="EC" id="2.5.1.17"/>
    </reaction>
</comment>
<dbReference type="EMBL" id="CP001090">
    <property type="protein sequence ID" value="ACD97416.1"/>
    <property type="molecule type" value="Genomic_DNA"/>
</dbReference>
<evidence type="ECO:0000256" key="8">
    <source>
        <dbReference type="ARBA" id="ARBA00048555"/>
    </source>
</evidence>
<dbReference type="PANTHER" id="PTHR46638">
    <property type="entry name" value="CORRINOID ADENOSYLTRANSFERASE"/>
    <property type="match status" value="1"/>
</dbReference>
<comment type="catalytic activity">
    <reaction evidence="8">
        <text>2 cob(II)yrinate a,c diamide + reduced [electron-transfer flavoprotein] + 2 ATP = 2 adenosylcob(III)yrinate a,c-diamide + 2 triphosphate + oxidized [electron-transfer flavoprotein] + 3 H(+)</text>
        <dbReference type="Rhea" id="RHEA:11528"/>
        <dbReference type="Rhea" id="RHEA-COMP:10685"/>
        <dbReference type="Rhea" id="RHEA-COMP:10686"/>
        <dbReference type="ChEBI" id="CHEBI:15378"/>
        <dbReference type="ChEBI" id="CHEBI:18036"/>
        <dbReference type="ChEBI" id="CHEBI:30616"/>
        <dbReference type="ChEBI" id="CHEBI:57692"/>
        <dbReference type="ChEBI" id="CHEBI:58307"/>
        <dbReference type="ChEBI" id="CHEBI:58503"/>
        <dbReference type="ChEBI" id="CHEBI:58537"/>
        <dbReference type="EC" id="2.5.1.17"/>
    </reaction>
</comment>
<keyword evidence="12" id="KW-1185">Reference proteome</keyword>
<evidence type="ECO:0000256" key="7">
    <source>
        <dbReference type="ARBA" id="ARBA00033354"/>
    </source>
</evidence>
<comment type="pathway">
    <text evidence="1">Cofactor biosynthesis; adenosylcobalamin biosynthesis; adenosylcobalamin from cob(II)yrinate a,c-diamide: step 2/7.</text>
</comment>
<evidence type="ECO:0000256" key="10">
    <source>
        <dbReference type="SAM" id="MobiDB-lite"/>
    </source>
</evidence>
<dbReference type="eggNOG" id="COG2109">
    <property type="taxonomic scope" value="Bacteria"/>
</dbReference>
<protein>
    <recommendedName>
        <fullName evidence="3">corrinoid adenosyltransferase</fullName>
        <ecNumber evidence="3">2.5.1.17</ecNumber>
    </recommendedName>
    <alternativeName>
        <fullName evidence="5">Cob(II)alamin adenosyltransferase</fullName>
    </alternativeName>
    <alternativeName>
        <fullName evidence="7">Cob(II)yrinic acid a,c-diamide adenosyltransferase</fullName>
    </alternativeName>
    <alternativeName>
        <fullName evidence="6">Cobinamide/cobalamin adenosyltransferase</fullName>
    </alternativeName>
</protein>
<dbReference type="Pfam" id="PF02572">
    <property type="entry name" value="CobA_CobO_BtuR"/>
    <property type="match status" value="1"/>
</dbReference>
<organism evidence="11 12">
    <name type="scientific">Trichlorobacter lovleyi (strain ATCC BAA-1151 / DSM 17278 / SZ)</name>
    <name type="common">Geobacter lovleyi</name>
    <dbReference type="NCBI Taxonomy" id="398767"/>
    <lineage>
        <taxon>Bacteria</taxon>
        <taxon>Pseudomonadati</taxon>
        <taxon>Thermodesulfobacteriota</taxon>
        <taxon>Desulfuromonadia</taxon>
        <taxon>Geobacterales</taxon>
        <taxon>Geobacteraceae</taxon>
        <taxon>Trichlorobacter</taxon>
    </lineage>
</organism>
<dbReference type="GO" id="GO:0009236">
    <property type="term" value="P:cobalamin biosynthetic process"/>
    <property type="evidence" value="ECO:0007669"/>
    <property type="project" value="UniProtKB-UniPathway"/>
</dbReference>
<geneLocation type="plasmid" evidence="11 12">
    <name>pGLOV01</name>
</geneLocation>
<dbReference type="NCBIfam" id="TIGR00708">
    <property type="entry name" value="cobA"/>
    <property type="match status" value="1"/>
</dbReference>
<dbReference type="PIRSF" id="PIRSF015617">
    <property type="entry name" value="Adensltrnsf_CobA"/>
    <property type="match status" value="1"/>
</dbReference>
<evidence type="ECO:0000313" key="12">
    <source>
        <dbReference type="Proteomes" id="UP000002420"/>
    </source>
</evidence>
<dbReference type="GO" id="GO:0008817">
    <property type="term" value="F:corrinoid adenosyltransferase activity"/>
    <property type="evidence" value="ECO:0007669"/>
    <property type="project" value="UniProtKB-EC"/>
</dbReference>
<evidence type="ECO:0000256" key="1">
    <source>
        <dbReference type="ARBA" id="ARBA00005121"/>
    </source>
</evidence>
<dbReference type="Gene3D" id="3.40.50.300">
    <property type="entry name" value="P-loop containing nucleotide triphosphate hydrolases"/>
    <property type="match status" value="1"/>
</dbReference>
<evidence type="ECO:0000256" key="5">
    <source>
        <dbReference type="ARBA" id="ARBA00031529"/>
    </source>
</evidence>
<gene>
    <name evidence="11" type="ordered locus">Glov_3718</name>
</gene>
<comment type="similarity">
    <text evidence="2">Belongs to the Cob(I)alamin adenosyltransferase family.</text>
</comment>
<dbReference type="InterPro" id="IPR003724">
    <property type="entry name" value="CblAdoTrfase_CobA"/>
</dbReference>
<dbReference type="KEGG" id="glo:Glov_3718"/>
<evidence type="ECO:0000256" key="4">
    <source>
        <dbReference type="ARBA" id="ARBA00024929"/>
    </source>
</evidence>
<keyword evidence="11" id="KW-0808">Transferase</keyword>
<evidence type="ECO:0000256" key="9">
    <source>
        <dbReference type="ARBA" id="ARBA00048692"/>
    </source>
</evidence>
<evidence type="ECO:0000256" key="2">
    <source>
        <dbReference type="ARBA" id="ARBA00007487"/>
    </source>
</evidence>
<dbReference type="SUPFAM" id="SSF52540">
    <property type="entry name" value="P-loop containing nucleoside triphosphate hydrolases"/>
    <property type="match status" value="1"/>
</dbReference>
<comment type="function">
    <text evidence="4">Required for both de novo synthesis of the corrin ring for the assimilation of exogenous corrinoids. Participates in the adenosylation of a variety of incomplete and complete corrinoids.</text>
</comment>
<evidence type="ECO:0000256" key="3">
    <source>
        <dbReference type="ARBA" id="ARBA00012454"/>
    </source>
</evidence>
<sequence length="220" mass="24794">MALLPELLPDELEMTKPDKQANEQTAKHNKAMKKHKEKIDGCIVRAEEKRGVSILLTGNGKGKSSSAFGMAMRSLGYGFKVGIVQFIKGKQQSGEEIFIREKHPEVYFWQMGTGFTWDTQDRNGDIAAAKTTWAHAQELLQDASYHLVILDELTYMLNYEYLDEEMVLSALRNRPEEQSVVVTGRGGGEALRDLVDTVSEVQDIKHAFKSEVKARRGIDF</sequence>
<dbReference type="Proteomes" id="UP000002420">
    <property type="component" value="Plasmid pGLOV01"/>
</dbReference>
<dbReference type="CDD" id="cd00561">
    <property type="entry name" value="CobA_ACA"/>
    <property type="match status" value="1"/>
</dbReference>
<dbReference type="HOGENOM" id="CLU_088595_0_0_7"/>
<dbReference type="AlphaFoldDB" id="B3EBY4"/>
<evidence type="ECO:0000313" key="11">
    <source>
        <dbReference type="EMBL" id="ACD97416.1"/>
    </source>
</evidence>
<accession>B3EBY4</accession>
<keyword evidence="11" id="KW-0614">Plasmid</keyword>
<dbReference type="GO" id="GO:0005524">
    <property type="term" value="F:ATP binding"/>
    <property type="evidence" value="ECO:0007669"/>
    <property type="project" value="InterPro"/>
</dbReference>
<dbReference type="InterPro" id="IPR027417">
    <property type="entry name" value="P-loop_NTPase"/>
</dbReference>
<name>B3EBY4_TRIL1</name>
<dbReference type="PANTHER" id="PTHR46638:SF1">
    <property type="entry name" value="CORRINOID ADENOSYLTRANSFERASE"/>
    <property type="match status" value="1"/>
</dbReference>
<dbReference type="EC" id="2.5.1.17" evidence="3"/>
<reference evidence="11 12" key="1">
    <citation type="submission" date="2008-05" db="EMBL/GenBank/DDBJ databases">
        <title>Complete sequence of plasmid of Geobacter lovleyi SZ.</title>
        <authorList>
            <consortium name="US DOE Joint Genome Institute"/>
            <person name="Lucas S."/>
            <person name="Copeland A."/>
            <person name="Lapidus A."/>
            <person name="Glavina del Rio T."/>
            <person name="Dalin E."/>
            <person name="Tice H."/>
            <person name="Bruce D."/>
            <person name="Goodwin L."/>
            <person name="Pitluck S."/>
            <person name="Chertkov O."/>
            <person name="Meincke L."/>
            <person name="Brettin T."/>
            <person name="Detter J.C."/>
            <person name="Han C."/>
            <person name="Tapia R."/>
            <person name="Kuske C.R."/>
            <person name="Schmutz J."/>
            <person name="Larimer F."/>
            <person name="Land M."/>
            <person name="Hauser L."/>
            <person name="Kyrpides N."/>
            <person name="Mikhailova N."/>
            <person name="Sung Y."/>
            <person name="Fletcher K.E."/>
            <person name="Ritalahti K.M."/>
            <person name="Loeffler F.E."/>
            <person name="Richardson P."/>
        </authorList>
    </citation>
    <scope>NUCLEOTIDE SEQUENCE [LARGE SCALE GENOMIC DNA]</scope>
    <source>
        <strain evidence="12">ATCC BAA-1151 / DSM 17278 / SZ</strain>
        <plasmid evidence="12">Plasmid pGLOV01</plasmid>
    </source>
</reference>
<feature type="region of interest" description="Disordered" evidence="10">
    <location>
        <begin position="1"/>
        <end position="32"/>
    </location>
</feature>
<proteinExistence type="inferred from homology"/>